<dbReference type="EMBL" id="GHBR01001589">
    <property type="protein sequence ID" value="NDJ96768.1"/>
    <property type="molecule type" value="Transcribed_RNA"/>
</dbReference>
<reference evidence="6" key="1">
    <citation type="submission" date="2018-11" db="EMBL/GenBank/DDBJ databases">
        <title>Myxobolus squamalis genome and transcriptome.</title>
        <authorList>
            <person name="Yahalomi D."/>
            <person name="Atkinson S.D."/>
            <person name="Neuhof M."/>
            <person name="Chang E.S."/>
            <person name="Philippe H."/>
            <person name="Cartwright P."/>
            <person name="Bartholomew J.L."/>
            <person name="Huchon D."/>
        </authorList>
    </citation>
    <scope>NUCLEOTIDE SEQUENCE</scope>
    <source>
        <strain evidence="6">71B08</strain>
        <tissue evidence="6">Whole</tissue>
    </source>
</reference>
<accession>A0A6B2FYV3</accession>
<dbReference type="SUPFAM" id="SSF118310">
    <property type="entry name" value="AN1-like Zinc finger"/>
    <property type="match status" value="1"/>
</dbReference>
<dbReference type="AlphaFoldDB" id="A0A6B2FYV3"/>
<dbReference type="GO" id="GO:0008270">
    <property type="term" value="F:zinc ion binding"/>
    <property type="evidence" value="ECO:0007669"/>
    <property type="project" value="UniProtKB-KW"/>
</dbReference>
<proteinExistence type="predicted"/>
<dbReference type="InterPro" id="IPR000058">
    <property type="entry name" value="Znf_AN1"/>
</dbReference>
<evidence type="ECO:0000256" key="4">
    <source>
        <dbReference type="PROSITE-ProRule" id="PRU00449"/>
    </source>
</evidence>
<dbReference type="SMART" id="SM00154">
    <property type="entry name" value="ZnF_AN1"/>
    <property type="match status" value="1"/>
</dbReference>
<evidence type="ECO:0000259" key="5">
    <source>
        <dbReference type="PROSITE" id="PS51039"/>
    </source>
</evidence>
<organism evidence="6">
    <name type="scientific">Myxobolus squamalis</name>
    <name type="common">Myxosporean</name>
    <dbReference type="NCBI Taxonomy" id="59785"/>
    <lineage>
        <taxon>Eukaryota</taxon>
        <taxon>Metazoa</taxon>
        <taxon>Cnidaria</taxon>
        <taxon>Myxozoa</taxon>
        <taxon>Myxosporea</taxon>
        <taxon>Bivalvulida</taxon>
        <taxon>Platysporina</taxon>
        <taxon>Myxobolidae</taxon>
        <taxon>Myxobolus</taxon>
    </lineage>
</organism>
<sequence length="136" mass="15531">MKNMPGKIDETPISSDNEESISASCNCNTQECSDCYPDYLFNAPIVETPEIICQELAELKESAETLDPPSEEPKDTCYNCNKKLTFSGIKCKCDHYFCFCHRHPEQHNCTFDFKESGRATIGKQNPKIFLDKIKKF</sequence>
<dbReference type="InterPro" id="IPR035896">
    <property type="entry name" value="AN1-like_Znf"/>
</dbReference>
<evidence type="ECO:0000313" key="6">
    <source>
        <dbReference type="EMBL" id="NDJ96768.1"/>
    </source>
</evidence>
<evidence type="ECO:0000256" key="3">
    <source>
        <dbReference type="ARBA" id="ARBA00022833"/>
    </source>
</evidence>
<dbReference type="InterPro" id="IPR050652">
    <property type="entry name" value="AN1_A20_ZnFinger"/>
</dbReference>
<dbReference type="PROSITE" id="PS51039">
    <property type="entry name" value="ZF_AN1"/>
    <property type="match status" value="1"/>
</dbReference>
<keyword evidence="1" id="KW-0479">Metal-binding</keyword>
<name>A0A6B2FYV3_MYXSQ</name>
<evidence type="ECO:0000256" key="1">
    <source>
        <dbReference type="ARBA" id="ARBA00022723"/>
    </source>
</evidence>
<feature type="domain" description="AN1-type" evidence="5">
    <location>
        <begin position="71"/>
        <end position="117"/>
    </location>
</feature>
<protein>
    <submittedName>
        <fullName evidence="6">Zinc finger A20 and AN1 domain-containing stress-associated protein 7 (Trinotate prediction)</fullName>
    </submittedName>
</protein>
<evidence type="ECO:0000256" key="2">
    <source>
        <dbReference type="ARBA" id="ARBA00022771"/>
    </source>
</evidence>
<dbReference type="Gene3D" id="4.10.1110.10">
    <property type="entry name" value="AN1-like Zinc finger"/>
    <property type="match status" value="1"/>
</dbReference>
<keyword evidence="2 4" id="KW-0863">Zinc-finger</keyword>
<keyword evidence="3" id="KW-0862">Zinc</keyword>
<dbReference type="PANTHER" id="PTHR10634">
    <property type="entry name" value="AN1-TYPE ZINC FINGER PROTEIN"/>
    <property type="match status" value="1"/>
</dbReference>